<dbReference type="AlphaFoldDB" id="A0A059F044"/>
<keyword evidence="6" id="KW-1133">Transmembrane helix</keyword>
<reference evidence="9 10" key="2">
    <citation type="submission" date="2014-03" db="EMBL/GenBank/DDBJ databases">
        <title>The Genome Sequence of Anncaliia algerae insect isolate PRA339.</title>
        <authorList>
            <consortium name="The Broad Institute Genome Sequencing Platform"/>
            <consortium name="The Broad Institute Genome Sequencing Center for Infectious Disease"/>
            <person name="Cuomo C."/>
            <person name="Becnel J."/>
            <person name="Sanscrainte N."/>
            <person name="Walker B."/>
            <person name="Young S.K."/>
            <person name="Zeng Q."/>
            <person name="Gargeya S."/>
            <person name="Fitzgerald M."/>
            <person name="Haas B."/>
            <person name="Abouelleil A."/>
            <person name="Alvarado L."/>
            <person name="Arachchi H.M."/>
            <person name="Berlin A.M."/>
            <person name="Chapman S.B."/>
            <person name="Dewar J."/>
            <person name="Goldberg J."/>
            <person name="Griggs A."/>
            <person name="Gujja S."/>
            <person name="Hansen M."/>
            <person name="Howarth C."/>
            <person name="Imamovic A."/>
            <person name="Larimer J."/>
            <person name="McCowan C."/>
            <person name="Murphy C."/>
            <person name="Neiman D."/>
            <person name="Pearson M."/>
            <person name="Priest M."/>
            <person name="Roberts A."/>
            <person name="Saif S."/>
            <person name="Shea T."/>
            <person name="Sisk P."/>
            <person name="Sykes S."/>
            <person name="Wortman J."/>
            <person name="Nusbaum C."/>
            <person name="Birren B."/>
        </authorList>
    </citation>
    <scope>NUCLEOTIDE SEQUENCE [LARGE SCALE GENOMIC DNA]</scope>
    <source>
        <strain evidence="9 10">PRA339</strain>
    </source>
</reference>
<feature type="domain" description="SMP-LTD" evidence="8">
    <location>
        <begin position="116"/>
        <end position="323"/>
    </location>
</feature>
<keyword evidence="4" id="KW-0446">Lipid-binding</keyword>
<keyword evidence="5 6" id="KW-0472">Membrane</keyword>
<feature type="domain" description="C2" evidence="7">
    <location>
        <begin position="433"/>
        <end position="601"/>
    </location>
</feature>
<evidence type="ECO:0000313" key="9">
    <source>
        <dbReference type="EMBL" id="KCZ80643.1"/>
    </source>
</evidence>
<feature type="domain" description="C2" evidence="7">
    <location>
        <begin position="865"/>
        <end position="976"/>
    </location>
</feature>
<dbReference type="Proteomes" id="UP000030655">
    <property type="component" value="Unassembled WGS sequence"/>
</dbReference>
<name>A0A059F044_9MICR</name>
<feature type="transmembrane region" description="Helical" evidence="6">
    <location>
        <begin position="73"/>
        <end position="89"/>
    </location>
</feature>
<dbReference type="GO" id="GO:0006869">
    <property type="term" value="P:lipid transport"/>
    <property type="evidence" value="ECO:0007669"/>
    <property type="project" value="UniProtKB-KW"/>
</dbReference>
<protein>
    <submittedName>
        <fullName evidence="9">Uncharacterized protein</fullName>
    </submittedName>
</protein>
<dbReference type="OrthoDB" id="1029639at2759"/>
<dbReference type="PROSITE" id="PS50004">
    <property type="entry name" value="C2"/>
    <property type="match status" value="2"/>
</dbReference>
<reference evidence="10" key="1">
    <citation type="submission" date="2013-02" db="EMBL/GenBank/DDBJ databases">
        <authorList>
            <consortium name="The Broad Institute Genome Sequencing Platform"/>
            <person name="Cuomo C."/>
            <person name="Becnel J."/>
            <person name="Sanscrainte N."/>
            <person name="Walker B."/>
            <person name="Young S.K."/>
            <person name="Zeng Q."/>
            <person name="Gargeya S."/>
            <person name="Fitzgerald M."/>
            <person name="Haas B."/>
            <person name="Abouelleil A."/>
            <person name="Alvarado L."/>
            <person name="Arachchi H.M."/>
            <person name="Berlin A.M."/>
            <person name="Chapman S.B."/>
            <person name="Dewar J."/>
            <person name="Goldberg J."/>
            <person name="Griggs A."/>
            <person name="Gujja S."/>
            <person name="Hansen M."/>
            <person name="Howarth C."/>
            <person name="Imamovic A."/>
            <person name="Larimer J."/>
            <person name="McCowan C."/>
            <person name="Murphy C."/>
            <person name="Neiman D."/>
            <person name="Pearson M."/>
            <person name="Priest M."/>
            <person name="Roberts A."/>
            <person name="Saif S."/>
            <person name="Shea T."/>
            <person name="Sisk P."/>
            <person name="Sykes S."/>
            <person name="Wortman J."/>
            <person name="Nusbaum C."/>
            <person name="Birren B."/>
        </authorList>
    </citation>
    <scope>NUCLEOTIDE SEQUENCE [LARGE SCALE GENOMIC DNA]</scope>
    <source>
        <strain evidence="10">PRA339</strain>
    </source>
</reference>
<dbReference type="CDD" id="cd21678">
    <property type="entry name" value="SMP_TCB"/>
    <property type="match status" value="1"/>
</dbReference>
<dbReference type="EMBL" id="KK365170">
    <property type="protein sequence ID" value="KCZ80643.1"/>
    <property type="molecule type" value="Genomic_DNA"/>
</dbReference>
<evidence type="ECO:0000256" key="6">
    <source>
        <dbReference type="SAM" id="Phobius"/>
    </source>
</evidence>
<evidence type="ECO:0000256" key="2">
    <source>
        <dbReference type="ARBA" id="ARBA00022448"/>
    </source>
</evidence>
<organism evidence="9 10">
    <name type="scientific">Anncaliia algerae PRA339</name>
    <dbReference type="NCBI Taxonomy" id="1288291"/>
    <lineage>
        <taxon>Eukaryota</taxon>
        <taxon>Fungi</taxon>
        <taxon>Fungi incertae sedis</taxon>
        <taxon>Microsporidia</taxon>
        <taxon>Tubulinosematoidea</taxon>
        <taxon>Tubulinosematidae</taxon>
        <taxon>Anncaliia</taxon>
    </lineage>
</organism>
<accession>A0A059F044</accession>
<dbReference type="GO" id="GO:0016020">
    <property type="term" value="C:membrane"/>
    <property type="evidence" value="ECO:0007669"/>
    <property type="project" value="UniProtKB-SubCell"/>
</dbReference>
<gene>
    <name evidence="9" type="ORF">H312_01970</name>
</gene>
<keyword evidence="10" id="KW-1185">Reference proteome</keyword>
<dbReference type="PANTHER" id="PTHR46980:SF2">
    <property type="entry name" value="TRICALBIN-1-RELATED"/>
    <property type="match status" value="1"/>
</dbReference>
<dbReference type="SMART" id="SM00239">
    <property type="entry name" value="C2"/>
    <property type="match status" value="2"/>
</dbReference>
<dbReference type="PANTHER" id="PTHR46980">
    <property type="entry name" value="TRICALBIN-1-RELATED"/>
    <property type="match status" value="1"/>
</dbReference>
<keyword evidence="6" id="KW-0812">Transmembrane</keyword>
<evidence type="ECO:0000256" key="5">
    <source>
        <dbReference type="ARBA" id="ARBA00023136"/>
    </source>
</evidence>
<dbReference type="InterPro" id="IPR052455">
    <property type="entry name" value="Tricalbin_domain"/>
</dbReference>
<evidence type="ECO:0000259" key="8">
    <source>
        <dbReference type="PROSITE" id="PS51847"/>
    </source>
</evidence>
<evidence type="ECO:0000259" key="7">
    <source>
        <dbReference type="PROSITE" id="PS50004"/>
    </source>
</evidence>
<comment type="subcellular location">
    <subcellularLocation>
        <location evidence="1">Membrane</location>
    </subcellularLocation>
</comment>
<evidence type="ECO:0000256" key="4">
    <source>
        <dbReference type="ARBA" id="ARBA00023121"/>
    </source>
</evidence>
<dbReference type="InterPro" id="IPR031468">
    <property type="entry name" value="SMP_LBD"/>
</dbReference>
<dbReference type="Pfam" id="PF25669">
    <property type="entry name" value="SMP_MUG190-like"/>
    <property type="match status" value="1"/>
</dbReference>
<proteinExistence type="predicted"/>
<dbReference type="SUPFAM" id="SSF49562">
    <property type="entry name" value="C2 domain (Calcium/lipid-binding domain, CaLB)"/>
    <property type="match status" value="2"/>
</dbReference>
<evidence type="ECO:0000313" key="10">
    <source>
        <dbReference type="Proteomes" id="UP000030655"/>
    </source>
</evidence>
<keyword evidence="3" id="KW-0445">Lipid transport</keyword>
<dbReference type="VEuPathDB" id="MicrosporidiaDB:H312_01970"/>
<dbReference type="Gene3D" id="2.60.40.150">
    <property type="entry name" value="C2 domain"/>
    <property type="match status" value="2"/>
</dbReference>
<keyword evidence="2" id="KW-0813">Transport</keyword>
<dbReference type="GO" id="GO:0008289">
    <property type="term" value="F:lipid binding"/>
    <property type="evidence" value="ECO:0007669"/>
    <property type="project" value="UniProtKB-KW"/>
</dbReference>
<dbReference type="InterPro" id="IPR000008">
    <property type="entry name" value="C2_dom"/>
</dbReference>
<dbReference type="PROSITE" id="PS51847">
    <property type="entry name" value="SMP"/>
    <property type="match status" value="1"/>
</dbReference>
<evidence type="ECO:0000256" key="1">
    <source>
        <dbReference type="ARBA" id="ARBA00004370"/>
    </source>
</evidence>
<dbReference type="CDD" id="cd00030">
    <property type="entry name" value="C2"/>
    <property type="match status" value="1"/>
</dbReference>
<dbReference type="STRING" id="1288291.A0A059F044"/>
<dbReference type="HOGENOM" id="CLU_011052_0_0_1"/>
<dbReference type="InterPro" id="IPR035892">
    <property type="entry name" value="C2_domain_sf"/>
</dbReference>
<evidence type="ECO:0000256" key="3">
    <source>
        <dbReference type="ARBA" id="ARBA00023055"/>
    </source>
</evidence>
<dbReference type="Pfam" id="PF00168">
    <property type="entry name" value="C2"/>
    <property type="match status" value="2"/>
</dbReference>
<sequence>MAKIIEPDDKEKPLRKIPLTSKKEIQEQYNKSIEEFENALDIETPKGIFEYLQAPGIIVVSVTLAYILGRFRFSFLFLIPLIYTIVYKFKVRMLKFKTSLQAQVYSQVRKEKVKGNFESVEWINHTISHFWTVAEPMISEEVFRTVNTFLFENCPNFLKSLRLTEFTLGSVSPKVTGVLFFDNLEDDIIQLDVEIVFVPLEISKELFYFVRKNKKQQFNSNITLVAKIGTKGTDLGISLPISVKNLAFKGLGRIIITITNNQFFMKEVEFCFLEEPYINFTLKPLKALDVMDLPGLSSWIKGVISSNLKNKLINPNSIKINLEKMVTDKKVDLGVLCLQMLEYESRYNEELRAEVDIDGKKYFTTSKNEGSFFNFNEYFYFIIRNVDDFVSVGLQNEAKGSLLLKRILIGDTIESMRIIDKHGIRAALKCVGHFYPVMPPEGKKHLTNSAIITLRVIEVDDLQAKNVSSSKLYTSFCTIAVSPDKLIVKKDDSNKLIKSTISATTNIFGGIFDALTGGKSAEKLLPMSKTTFFFHRSKTIVDSNSPKYNETCSFFSRDLKNDTLKICISDAGGEDANILGNLEVPLFDVYNGLKQWYRLNDAQKGRIELEFNINYIDLAERNSVKDFNDYKIILNVDLKECNTIFGYGSYNLLFKTKSTMIKAETFCVGVSELKRNILIPLEEKDSVELFLFKETPKEEHFIGSGYLLKEDESLESNESLILGKHPLLTSENIGDGFVKNVPLKKMADGSDTANVLLLIKKEPLTLYKGISDNVNQAKVIQVKFSDFNIQEPCRIEFKTNDELIYASKITNKSDVFTFISGKNEIMAVFKSDDIGKDHVIGSCLVPKRQLEEEVTINDKDKVKMKVKTLLSNFLTFSSLKKGSLKMTILEIKQLTFLQDVICKVFINDSQLHRTKVVKKCMNPKFNESITTYLDKRYDTLKIVIQNWMQFEPSKVIGVVETPLYFLEEGKFTHSLKLKEGNNLLETYVVCEFEFSQGDLYGLKKKKNVLGMLPF</sequence>